<reference evidence="2" key="1">
    <citation type="journal article" date="2018" name="Antonie Van Leeuwenhoek">
        <title>Proteinivorax hydrogeniformans sp. nov., an anaerobic, haloalkaliphilic bacterium fermenting proteinaceous compounds with high hydrogen production.</title>
        <authorList>
            <person name="Boltyanskaya Y."/>
            <person name="Detkova E."/>
            <person name="Pimenov N."/>
            <person name="Kevbrin V."/>
        </authorList>
    </citation>
    <scope>NUCLEOTIDE SEQUENCE</scope>
    <source>
        <strain evidence="2">Z-710</strain>
    </source>
</reference>
<protein>
    <submittedName>
        <fullName evidence="2">SoxR reducing system RseC family protein</fullName>
    </submittedName>
</protein>
<gene>
    <name evidence="2" type="ORF">PRVXH_001960</name>
</gene>
<keyword evidence="1" id="KW-1133">Transmembrane helix</keyword>
<dbReference type="InterPro" id="IPR026268">
    <property type="entry name" value="RseC"/>
</dbReference>
<dbReference type="AlphaFoldDB" id="A0AAU8HSC4"/>
<feature type="transmembrane region" description="Helical" evidence="1">
    <location>
        <begin position="95"/>
        <end position="113"/>
    </location>
</feature>
<dbReference type="PANTHER" id="PTHR35867:SF1">
    <property type="entry name" value="PROTEIN RSEC"/>
    <property type="match status" value="1"/>
</dbReference>
<evidence type="ECO:0000256" key="1">
    <source>
        <dbReference type="SAM" id="Phobius"/>
    </source>
</evidence>
<proteinExistence type="predicted"/>
<evidence type="ECO:0000313" key="2">
    <source>
        <dbReference type="EMBL" id="XCI28027.1"/>
    </source>
</evidence>
<dbReference type="InterPro" id="IPR007359">
    <property type="entry name" value="SigmaE_reg_RseC_MucC"/>
</dbReference>
<dbReference type="PANTHER" id="PTHR35867">
    <property type="entry name" value="PROTEIN RSEC"/>
    <property type="match status" value="1"/>
</dbReference>
<sequence length="135" mass="14525">MQNVGTVREIKGTKALVEVQRHSSCSKCGACNLGSEKSKVITAENSAKAQEGQKVMIDMATVGVLRAASIVYIIPLITLILGFIATTYVLGGNEAYGMLGGLAIMLISFLLINKMEPRFNKNKGYTPTITEIIED</sequence>
<reference evidence="2" key="2">
    <citation type="submission" date="2024-06" db="EMBL/GenBank/DDBJ databases">
        <authorList>
            <person name="Petrova K.O."/>
            <person name="Toshchakov S.V."/>
            <person name="Boltjanskaja Y.V."/>
            <person name="Kevbrin V.V."/>
        </authorList>
    </citation>
    <scope>NUCLEOTIDE SEQUENCE</scope>
    <source>
        <strain evidence="2">Z-710</strain>
    </source>
</reference>
<dbReference type="EMBL" id="CP159485">
    <property type="protein sequence ID" value="XCI28027.1"/>
    <property type="molecule type" value="Genomic_DNA"/>
</dbReference>
<organism evidence="2">
    <name type="scientific">Proteinivorax hydrogeniformans</name>
    <dbReference type="NCBI Taxonomy" id="1826727"/>
    <lineage>
        <taxon>Bacteria</taxon>
        <taxon>Bacillati</taxon>
        <taxon>Bacillota</taxon>
        <taxon>Clostridia</taxon>
        <taxon>Eubacteriales</taxon>
        <taxon>Proteinivoracaceae</taxon>
        <taxon>Proteinivorax</taxon>
    </lineage>
</organism>
<dbReference type="RefSeq" id="WP_353892604.1">
    <property type="nucleotide sequence ID" value="NZ_CP159485.1"/>
</dbReference>
<dbReference type="PIRSF" id="PIRSF004923">
    <property type="entry name" value="RseC"/>
    <property type="match status" value="1"/>
</dbReference>
<dbReference type="Pfam" id="PF04246">
    <property type="entry name" value="RseC_MucC"/>
    <property type="match status" value="1"/>
</dbReference>
<name>A0AAU8HSC4_9FIRM</name>
<feature type="transmembrane region" description="Helical" evidence="1">
    <location>
        <begin position="64"/>
        <end position="89"/>
    </location>
</feature>
<keyword evidence="1" id="KW-0472">Membrane</keyword>
<accession>A0AAU8HSC4</accession>
<keyword evidence="1" id="KW-0812">Transmembrane</keyword>